<proteinExistence type="predicted"/>
<evidence type="ECO:0000313" key="3">
    <source>
        <dbReference type="Proteomes" id="UP000183859"/>
    </source>
</evidence>
<dbReference type="EMBL" id="CP016364">
    <property type="protein sequence ID" value="APG47485.1"/>
    <property type="molecule type" value="Genomic_DNA"/>
</dbReference>
<dbReference type="OrthoDB" id="7684399at2"/>
<feature type="signal peptide" evidence="1">
    <location>
        <begin position="1"/>
        <end position="22"/>
    </location>
</feature>
<dbReference type="STRING" id="1844006.PhaeoP97_02085"/>
<dbReference type="Proteomes" id="UP000183859">
    <property type="component" value="Chromosome"/>
</dbReference>
<evidence type="ECO:0000256" key="1">
    <source>
        <dbReference type="SAM" id="SignalP"/>
    </source>
</evidence>
<dbReference type="AlphaFoldDB" id="A0A1L3I5U4"/>
<name>A0A1L3I5U4_9RHOB</name>
<protein>
    <recommendedName>
        <fullName evidence="4">DUF560 domain-containing protein</fullName>
    </recommendedName>
</protein>
<dbReference type="RefSeq" id="WP_072504982.1">
    <property type="nucleotide sequence ID" value="NZ_CP016364.1"/>
</dbReference>
<keyword evidence="1" id="KW-0732">Signal</keyword>
<evidence type="ECO:0000313" key="2">
    <source>
        <dbReference type="EMBL" id="APG47485.1"/>
    </source>
</evidence>
<sequence length="474" mass="51562" precursor="true">MRRSLAAALALLLLGAAPSAAAEPVPEQHLSLQQGRLLAAHALGTGKPDLTLDLTRALLRADRRDHLAWYLRAAAQAQLKSPGAGRRSAARAYRFAPDSAGKFRAAQLAARLAVQDARPTLAQVWLRRTAIHAPDEVSEKRIAQDYQVLRRINPWSFQLRGELKPSNNVNNGADSTLEVIDGVPTLGQFGPRSVALEGTVGIVDLSLSRRLHQSRTSLTTLSARGYLQRVALSSDAKAKAATLAQQSGTTVPRNSEFGSTYGEISLTHAFAVGPLERKGSAALGFSFGTAWYGGDKNYDLVRLTARRSWQLSARTGLTLDGMAEQRLDARGPSQDGEVFGLGARVNRKLLNGDQINLSVALRDTRSDHVNTSNRTATLRLGYQFAKPLGPAKISTGLILGRSDYPQFIAGFPARYLPEGREDTSLYADVNLFFEEYDYAGFAPTLRLRAGKKDSNHSRFQSRELSLSLGIQSKF</sequence>
<reference evidence="3" key="1">
    <citation type="submission" date="2016-07" db="EMBL/GenBank/DDBJ databases">
        <title>Phaeobacter portensis sp. nov., a tropodithietic acid producing bacterium isolated from a German harbor.</title>
        <authorList>
            <person name="Freese H.M."/>
            <person name="Bunk B."/>
            <person name="Breider S."/>
            <person name="Brinkhoff T."/>
        </authorList>
    </citation>
    <scope>NUCLEOTIDE SEQUENCE [LARGE SCALE GENOMIC DNA]</scope>
    <source>
        <strain evidence="3">P97</strain>
    </source>
</reference>
<keyword evidence="3" id="KW-1185">Reference proteome</keyword>
<gene>
    <name evidence="2" type="ORF">PhaeoP97_02085</name>
</gene>
<feature type="chain" id="PRO_5009853896" description="DUF560 domain-containing protein" evidence="1">
    <location>
        <begin position="23"/>
        <end position="474"/>
    </location>
</feature>
<evidence type="ECO:0008006" key="4">
    <source>
        <dbReference type="Google" id="ProtNLM"/>
    </source>
</evidence>
<organism evidence="2 3">
    <name type="scientific">Phaeobacter porticola</name>
    <dbReference type="NCBI Taxonomy" id="1844006"/>
    <lineage>
        <taxon>Bacteria</taxon>
        <taxon>Pseudomonadati</taxon>
        <taxon>Pseudomonadota</taxon>
        <taxon>Alphaproteobacteria</taxon>
        <taxon>Rhodobacterales</taxon>
        <taxon>Roseobacteraceae</taxon>
        <taxon>Phaeobacter</taxon>
    </lineage>
</organism>
<accession>A0A1L3I5U4</accession>
<dbReference type="KEGG" id="php:PhaeoP97_02085"/>